<feature type="transmembrane region" description="Helical" evidence="8">
    <location>
        <begin position="190"/>
        <end position="208"/>
    </location>
</feature>
<dbReference type="CTD" id="48805"/>
<feature type="compositionally biased region" description="Basic and acidic residues" evidence="7">
    <location>
        <begin position="37"/>
        <end position="46"/>
    </location>
</feature>
<organism evidence="10 11">
    <name type="scientific">Galendromus occidentalis</name>
    <name type="common">western predatory mite</name>
    <dbReference type="NCBI Taxonomy" id="34638"/>
    <lineage>
        <taxon>Eukaryota</taxon>
        <taxon>Metazoa</taxon>
        <taxon>Ecdysozoa</taxon>
        <taxon>Arthropoda</taxon>
        <taxon>Chelicerata</taxon>
        <taxon>Arachnida</taxon>
        <taxon>Acari</taxon>
        <taxon>Parasitiformes</taxon>
        <taxon>Mesostigmata</taxon>
        <taxon>Gamasina</taxon>
        <taxon>Phytoseioidea</taxon>
        <taxon>Phytoseiidae</taxon>
        <taxon>Typhlodrominae</taxon>
        <taxon>Galendromus</taxon>
    </lineage>
</organism>
<dbReference type="AlphaFoldDB" id="A0AAJ7SF16"/>
<dbReference type="KEGG" id="goe:100898725"/>
<feature type="compositionally biased region" description="Basic and acidic residues" evidence="7">
    <location>
        <begin position="219"/>
        <end position="241"/>
    </location>
</feature>
<feature type="compositionally biased region" description="Basic residues" evidence="7">
    <location>
        <begin position="47"/>
        <end position="71"/>
    </location>
</feature>
<dbReference type="InterPro" id="IPR003689">
    <property type="entry name" value="ZIP"/>
</dbReference>
<evidence type="ECO:0000256" key="6">
    <source>
        <dbReference type="ARBA" id="ARBA00038485"/>
    </source>
</evidence>
<feature type="transmembrane region" description="Helical" evidence="8">
    <location>
        <begin position="335"/>
        <end position="354"/>
    </location>
</feature>
<evidence type="ECO:0000313" key="11">
    <source>
        <dbReference type="RefSeq" id="XP_028966881.1"/>
    </source>
</evidence>
<evidence type="ECO:0000256" key="8">
    <source>
        <dbReference type="SAM" id="Phobius"/>
    </source>
</evidence>
<feature type="signal peptide" evidence="9">
    <location>
        <begin position="1"/>
        <end position="21"/>
    </location>
</feature>
<feature type="compositionally biased region" description="Basic and acidic residues" evidence="7">
    <location>
        <begin position="72"/>
        <end position="93"/>
    </location>
</feature>
<dbReference type="PANTHER" id="PTHR16950:SF25">
    <property type="entry name" value="ZINC TRANSPORTER SLC39A7"/>
    <property type="match status" value="1"/>
</dbReference>
<keyword evidence="4 8" id="KW-1133">Transmembrane helix</keyword>
<accession>A0AAJ7SF16</accession>
<dbReference type="Pfam" id="PF02535">
    <property type="entry name" value="Zip"/>
    <property type="match status" value="1"/>
</dbReference>
<keyword evidence="2" id="KW-0813">Transport</keyword>
<feature type="transmembrane region" description="Helical" evidence="8">
    <location>
        <begin position="396"/>
        <end position="412"/>
    </location>
</feature>
<evidence type="ECO:0000256" key="1">
    <source>
        <dbReference type="ARBA" id="ARBA00004141"/>
    </source>
</evidence>
<keyword evidence="5 8" id="KW-0472">Membrane</keyword>
<keyword evidence="9" id="KW-0732">Signal</keyword>
<proteinExistence type="inferred from homology"/>
<evidence type="ECO:0000313" key="10">
    <source>
        <dbReference type="Proteomes" id="UP000694867"/>
    </source>
</evidence>
<protein>
    <submittedName>
        <fullName evidence="11">Protein catecholamines up</fullName>
    </submittedName>
</protein>
<dbReference type="RefSeq" id="XP_028966881.1">
    <property type="nucleotide sequence ID" value="XM_029111048.1"/>
</dbReference>
<gene>
    <name evidence="11" type="primary">LOC100898725</name>
</gene>
<dbReference type="GO" id="GO:0016020">
    <property type="term" value="C:membrane"/>
    <property type="evidence" value="ECO:0007669"/>
    <property type="project" value="UniProtKB-SubCell"/>
</dbReference>
<name>A0AAJ7SF16_9ACAR</name>
<feature type="transmembrane region" description="Helical" evidence="8">
    <location>
        <begin position="109"/>
        <end position="131"/>
    </location>
</feature>
<sequence>MRKRNFLCALVLLVSGCNAQAEPPSYKYSRQANEHAQQLKESDVHPGHSHGGHGHSHGGHGHAHGGHAHSHGGHEHSHGDHGHSHHGHDDTRGKAGFITERSPEDRSIVWAKAIGATLLVSLAPFFILMLIPISGKQGHENVLKVFLAFASGGLLGDAFLHLIPHAMTPHGEGHSHSHSHEEGHAHDNSVGISVLLGILAFFMVEKFVRLVKGGHSHGHSHEPTHGAEDDAKRTESKDQPRKTRAAKLKAGGDAAQVDSQKPEPPAPIKVGAYLNLAADFAHNFTDGLAIGASFLAGNTPGMISTVIILLHEVPHEIGDFALLVQNGMTKKRAMCVQLLTAVGCLAGTVLSLTMEGVGAANWVLPFTAGGFIYIATVSVIPELLENTQPWQSLKELVALVIGVVMMMVLTEFE</sequence>
<dbReference type="GeneID" id="100898725"/>
<feature type="region of interest" description="Disordered" evidence="7">
    <location>
        <begin position="214"/>
        <end position="264"/>
    </location>
</feature>
<evidence type="ECO:0000256" key="7">
    <source>
        <dbReference type="SAM" id="MobiDB-lite"/>
    </source>
</evidence>
<feature type="region of interest" description="Disordered" evidence="7">
    <location>
        <begin position="22"/>
        <end position="96"/>
    </location>
</feature>
<feature type="chain" id="PRO_5042491680" evidence="9">
    <location>
        <begin position="22"/>
        <end position="413"/>
    </location>
</feature>
<feature type="transmembrane region" description="Helical" evidence="8">
    <location>
        <begin position="360"/>
        <end position="384"/>
    </location>
</feature>
<dbReference type="Proteomes" id="UP000694867">
    <property type="component" value="Unplaced"/>
</dbReference>
<dbReference type="GO" id="GO:0006882">
    <property type="term" value="P:intracellular zinc ion homeostasis"/>
    <property type="evidence" value="ECO:0007669"/>
    <property type="project" value="TreeGrafter"/>
</dbReference>
<keyword evidence="3 8" id="KW-0812">Transmembrane</keyword>
<evidence type="ECO:0000256" key="9">
    <source>
        <dbReference type="SAM" id="SignalP"/>
    </source>
</evidence>
<dbReference type="PANTHER" id="PTHR16950">
    <property type="entry name" value="ZINC TRANSPORTER SLC39A7 HISTIDINE-RICH MEMBRANE PROTEIN KE4"/>
    <property type="match status" value="1"/>
</dbReference>
<feature type="transmembrane region" description="Helical" evidence="8">
    <location>
        <begin position="143"/>
        <end position="163"/>
    </location>
</feature>
<evidence type="ECO:0000256" key="3">
    <source>
        <dbReference type="ARBA" id="ARBA00022692"/>
    </source>
</evidence>
<keyword evidence="10" id="KW-1185">Reference proteome</keyword>
<reference evidence="11" key="1">
    <citation type="submission" date="2025-08" db="UniProtKB">
        <authorList>
            <consortium name="RefSeq"/>
        </authorList>
    </citation>
    <scope>IDENTIFICATION</scope>
</reference>
<comment type="similarity">
    <text evidence="6">Belongs to the ZIP transporter (TC 2.A.5) family. KE4/Catsup subfamily.</text>
</comment>
<evidence type="ECO:0000256" key="5">
    <source>
        <dbReference type="ARBA" id="ARBA00023136"/>
    </source>
</evidence>
<comment type="subcellular location">
    <subcellularLocation>
        <location evidence="1">Membrane</location>
        <topology evidence="1">Multi-pass membrane protein</topology>
    </subcellularLocation>
</comment>
<evidence type="ECO:0000256" key="2">
    <source>
        <dbReference type="ARBA" id="ARBA00022448"/>
    </source>
</evidence>
<dbReference type="GO" id="GO:0005385">
    <property type="term" value="F:zinc ion transmembrane transporter activity"/>
    <property type="evidence" value="ECO:0007669"/>
    <property type="project" value="TreeGrafter"/>
</dbReference>
<evidence type="ECO:0000256" key="4">
    <source>
        <dbReference type="ARBA" id="ARBA00022989"/>
    </source>
</evidence>
<dbReference type="PROSITE" id="PS51257">
    <property type="entry name" value="PROKAR_LIPOPROTEIN"/>
    <property type="match status" value="1"/>
</dbReference>